<accession>A0A292QAF8</accession>
<dbReference type="Proteomes" id="UP001412239">
    <property type="component" value="Unassembled WGS sequence"/>
</dbReference>
<reference evidence="3" key="1">
    <citation type="submission" date="2015-10" db="EMBL/GenBank/DDBJ databases">
        <authorList>
            <person name="Regsiter A."/>
            <person name="william w."/>
        </authorList>
    </citation>
    <scope>NUCLEOTIDE SEQUENCE</scope>
    <source>
        <strain evidence="3">Montdore</strain>
    </source>
</reference>
<keyword evidence="4" id="KW-1185">Reference proteome</keyword>
<dbReference type="Pfam" id="PF13881">
    <property type="entry name" value="Rad60-SLD_2"/>
    <property type="match status" value="1"/>
</dbReference>
<organism evidence="3 4">
    <name type="scientific">Tuber aestivum</name>
    <name type="common">summer truffle</name>
    <dbReference type="NCBI Taxonomy" id="59557"/>
    <lineage>
        <taxon>Eukaryota</taxon>
        <taxon>Fungi</taxon>
        <taxon>Dikarya</taxon>
        <taxon>Ascomycota</taxon>
        <taxon>Pezizomycotina</taxon>
        <taxon>Pezizomycetes</taxon>
        <taxon>Pezizales</taxon>
        <taxon>Tuberaceae</taxon>
        <taxon>Tuber</taxon>
    </lineage>
</organism>
<evidence type="ECO:0000313" key="3">
    <source>
        <dbReference type="EMBL" id="CUS15763.1"/>
    </source>
</evidence>
<name>A0A292QAF8_9PEZI</name>
<feature type="domain" description="UBL3-like ubiquitin" evidence="2">
    <location>
        <begin position="170"/>
        <end position="233"/>
    </location>
</feature>
<dbReference type="EMBL" id="LN890943">
    <property type="protein sequence ID" value="CUS15763.1"/>
    <property type="molecule type" value="Genomic_DNA"/>
</dbReference>
<gene>
    <name evidence="3" type="ORF">GSTUAT00000040001</name>
</gene>
<feature type="compositionally biased region" description="Polar residues" evidence="1">
    <location>
        <begin position="26"/>
        <end position="41"/>
    </location>
</feature>
<feature type="region of interest" description="Disordered" evidence="1">
    <location>
        <begin position="267"/>
        <end position="291"/>
    </location>
</feature>
<proteinExistence type="predicted"/>
<feature type="compositionally biased region" description="Polar residues" evidence="1">
    <location>
        <begin position="51"/>
        <end position="71"/>
    </location>
</feature>
<dbReference type="InterPro" id="IPR029071">
    <property type="entry name" value="Ubiquitin-like_domsf"/>
</dbReference>
<dbReference type="InterPro" id="IPR039540">
    <property type="entry name" value="UBL3-like_ubiquitin_dom"/>
</dbReference>
<evidence type="ECO:0000313" key="4">
    <source>
        <dbReference type="Proteomes" id="UP001412239"/>
    </source>
</evidence>
<dbReference type="PANTHER" id="PTHR13169">
    <property type="entry name" value="UBIQUITIN-LIKE PROTEIN 3 HCG-1 PROTEIN"/>
    <property type="match status" value="1"/>
</dbReference>
<protein>
    <recommendedName>
        <fullName evidence="2">UBL3-like ubiquitin domain-containing protein</fullName>
    </recommendedName>
</protein>
<sequence length="299" mass="33307">MSTKTPIQPAQGEPAPEIPDARTHNETPTSLSLGTTEINHTSQEHLAPDQSPFTTPIISNPSQSIQEPNVRSPSPPMPPTVALEPTPPTVSNVITISPGSTTEDSTPPPPPPEMKPPSSSLPITPSKPSLSITLLLISGVRHQFLINEPYLESHSVIGGTGKDSLKDPFEMSVWQLKECIWKDWQDEWDQRPASALFIRLIHFGRMLDDKQHLKGTNYFPYVNYPHCTRVARVSVWKVEFLTTKIIDCKLNQDLPNVVHMTIRPAETGDDEMTQRSAKVGFGSRQRDDQRSPRCRCVIL</sequence>
<dbReference type="AlphaFoldDB" id="A0A292QAF8"/>
<dbReference type="SUPFAM" id="SSF54236">
    <property type="entry name" value="Ubiquitin-like"/>
    <property type="match status" value="1"/>
</dbReference>
<evidence type="ECO:0000259" key="2">
    <source>
        <dbReference type="Pfam" id="PF13881"/>
    </source>
</evidence>
<feature type="compositionally biased region" description="Pro residues" evidence="1">
    <location>
        <begin position="106"/>
        <end position="115"/>
    </location>
</feature>
<evidence type="ECO:0000256" key="1">
    <source>
        <dbReference type="SAM" id="MobiDB-lite"/>
    </source>
</evidence>
<dbReference type="PANTHER" id="PTHR13169:SF0">
    <property type="entry name" value="UBIQUITIN-LIKE PROTEIN 3"/>
    <property type="match status" value="1"/>
</dbReference>
<dbReference type="InterPro" id="IPR040015">
    <property type="entry name" value="UBL3-like"/>
</dbReference>
<feature type="region of interest" description="Disordered" evidence="1">
    <location>
        <begin position="1"/>
        <end position="124"/>
    </location>
</feature>
<dbReference type="Gene3D" id="3.10.20.90">
    <property type="entry name" value="Phosphatidylinositol 3-kinase Catalytic Subunit, Chain A, domain 1"/>
    <property type="match status" value="1"/>
</dbReference>